<dbReference type="Proteomes" id="UP000678228">
    <property type="component" value="Unassembled WGS sequence"/>
</dbReference>
<sequence length="229" mass="26648">MIKKPRDIPLKILKLEALLRRLPQFHPSRKKLEDELAKNYAGYRGEQAVDYQLKFLKEDNWQFLFNVRLAGIKDTFFQMDSLLISDRFLVLLEIKNISGTLIFDQEFNQLIRVTSEQEDSYLDPLLQLQRQKVQMQTWLQTYKNPQIPISSLVVISQPSTRIKATSNPTTLAKKVVHAAALPDMIHSFSTIYKDPILTKNEVNKLTKLLMKHNIESNPNVLNQFQINPN</sequence>
<dbReference type="EMBL" id="JAGKSQ010000006">
    <property type="protein sequence ID" value="MBP3952564.1"/>
    <property type="molecule type" value="Genomic_DNA"/>
</dbReference>
<dbReference type="Pfam" id="PF08378">
    <property type="entry name" value="NERD"/>
    <property type="match status" value="1"/>
</dbReference>
<accession>A0A940WTP0</accession>
<protein>
    <submittedName>
        <fullName evidence="2">NERD domain-containing protein</fullName>
    </submittedName>
</protein>
<evidence type="ECO:0000313" key="3">
    <source>
        <dbReference type="Proteomes" id="UP000678228"/>
    </source>
</evidence>
<proteinExistence type="predicted"/>
<feature type="domain" description="NERD" evidence="1">
    <location>
        <begin position="41"/>
        <end position="162"/>
    </location>
</feature>
<organism evidence="2 3">
    <name type="scientific">Halalkalibacter suaedae</name>
    <dbReference type="NCBI Taxonomy" id="2822140"/>
    <lineage>
        <taxon>Bacteria</taxon>
        <taxon>Bacillati</taxon>
        <taxon>Bacillota</taxon>
        <taxon>Bacilli</taxon>
        <taxon>Bacillales</taxon>
        <taxon>Bacillaceae</taxon>
        <taxon>Halalkalibacter</taxon>
    </lineage>
</organism>
<keyword evidence="3" id="KW-1185">Reference proteome</keyword>
<dbReference type="RefSeq" id="WP_210598371.1">
    <property type="nucleotide sequence ID" value="NZ_JAGKSQ010000006.1"/>
</dbReference>
<reference evidence="2" key="1">
    <citation type="submission" date="2021-03" db="EMBL/GenBank/DDBJ databases">
        <title>Bacillus suaedae sp. nov., isolated from Suaeda aralocaspica.</title>
        <authorList>
            <person name="Lei R.F.R."/>
        </authorList>
    </citation>
    <scope>NUCLEOTIDE SEQUENCE</scope>
    <source>
        <strain evidence="2">YZJH907-2</strain>
    </source>
</reference>
<dbReference type="AlphaFoldDB" id="A0A940WTP0"/>
<name>A0A940WTP0_9BACI</name>
<gene>
    <name evidence="2" type="ORF">J7W16_15670</name>
</gene>
<evidence type="ECO:0000259" key="1">
    <source>
        <dbReference type="PROSITE" id="PS50965"/>
    </source>
</evidence>
<dbReference type="InterPro" id="IPR011528">
    <property type="entry name" value="NERD"/>
</dbReference>
<dbReference type="PROSITE" id="PS50965">
    <property type="entry name" value="NERD"/>
    <property type="match status" value="1"/>
</dbReference>
<evidence type="ECO:0000313" key="2">
    <source>
        <dbReference type="EMBL" id="MBP3952564.1"/>
    </source>
</evidence>
<comment type="caution">
    <text evidence="2">The sequence shown here is derived from an EMBL/GenBank/DDBJ whole genome shotgun (WGS) entry which is preliminary data.</text>
</comment>